<evidence type="ECO:0000313" key="9">
    <source>
        <dbReference type="Proteomes" id="UP000694408"/>
    </source>
</evidence>
<reference evidence="8" key="1">
    <citation type="submission" date="2025-08" db="UniProtKB">
        <authorList>
            <consortium name="Ensembl"/>
        </authorList>
    </citation>
    <scope>IDENTIFICATION</scope>
</reference>
<dbReference type="Ensembl" id="ENSJHYT00000014271.1">
    <property type="protein sequence ID" value="ENSJHYP00000011793.1"/>
    <property type="gene ID" value="ENSJHYG00000009225.1"/>
</dbReference>
<evidence type="ECO:0000259" key="7">
    <source>
        <dbReference type="PROSITE" id="PS50102"/>
    </source>
</evidence>
<feature type="compositionally biased region" description="Basic residues" evidence="6">
    <location>
        <begin position="507"/>
        <end position="524"/>
    </location>
</feature>
<dbReference type="OMA" id="KKLAAIX"/>
<keyword evidence="3 5" id="KW-0694">RNA-binding</keyword>
<dbReference type="SMART" id="SM00360">
    <property type="entry name" value="RRM"/>
    <property type="match status" value="2"/>
</dbReference>
<feature type="compositionally biased region" description="Basic and acidic residues" evidence="6">
    <location>
        <begin position="461"/>
        <end position="483"/>
    </location>
</feature>
<accession>A0A8C5J288</accession>
<protein>
    <submittedName>
        <fullName evidence="8">RNA binding motif protein 34</fullName>
    </submittedName>
</protein>
<feature type="region of interest" description="Disordered" evidence="6">
    <location>
        <begin position="178"/>
        <end position="235"/>
    </location>
</feature>
<dbReference type="InterPro" id="IPR012677">
    <property type="entry name" value="Nucleotide-bd_a/b_plait_sf"/>
</dbReference>
<organism evidence="8 9">
    <name type="scientific">Junco hyemalis</name>
    <name type="common">Dark-eyed junco</name>
    <dbReference type="NCBI Taxonomy" id="40217"/>
    <lineage>
        <taxon>Eukaryota</taxon>
        <taxon>Metazoa</taxon>
        <taxon>Chordata</taxon>
        <taxon>Craniata</taxon>
        <taxon>Vertebrata</taxon>
        <taxon>Euteleostomi</taxon>
        <taxon>Archelosauria</taxon>
        <taxon>Archosauria</taxon>
        <taxon>Dinosauria</taxon>
        <taxon>Saurischia</taxon>
        <taxon>Theropoda</taxon>
        <taxon>Coelurosauria</taxon>
        <taxon>Aves</taxon>
        <taxon>Neognathae</taxon>
        <taxon>Neoaves</taxon>
        <taxon>Telluraves</taxon>
        <taxon>Australaves</taxon>
        <taxon>Passeriformes</taxon>
        <taxon>Passerellidae</taxon>
        <taxon>Junco</taxon>
    </lineage>
</organism>
<dbReference type="PANTHER" id="PTHR23236:SF25">
    <property type="entry name" value="RNA-BINDING PROTEIN 34"/>
    <property type="match status" value="1"/>
</dbReference>
<dbReference type="SUPFAM" id="SSF54928">
    <property type="entry name" value="RNA-binding domain, RBD"/>
    <property type="match status" value="2"/>
</dbReference>
<evidence type="ECO:0000313" key="8">
    <source>
        <dbReference type="Ensembl" id="ENSJHYP00000011793.1"/>
    </source>
</evidence>
<feature type="compositionally biased region" description="Basic and acidic residues" evidence="6">
    <location>
        <begin position="214"/>
        <end position="228"/>
    </location>
</feature>
<dbReference type="InterPro" id="IPR035979">
    <property type="entry name" value="RBD_domain_sf"/>
</dbReference>
<dbReference type="AlphaFoldDB" id="A0A8C5J288"/>
<dbReference type="FunFam" id="3.30.70.330:FF:000511">
    <property type="entry name" value="RNA binding motif protein 34"/>
    <property type="match status" value="1"/>
</dbReference>
<proteinExistence type="inferred from homology"/>
<dbReference type="Proteomes" id="UP000694408">
    <property type="component" value="Unplaced"/>
</dbReference>
<dbReference type="Pfam" id="PF00076">
    <property type="entry name" value="RRM_1"/>
    <property type="match status" value="2"/>
</dbReference>
<evidence type="ECO:0000256" key="1">
    <source>
        <dbReference type="ARBA" id="ARBA00004604"/>
    </source>
</evidence>
<evidence type="ECO:0000256" key="6">
    <source>
        <dbReference type="SAM" id="MobiDB-lite"/>
    </source>
</evidence>
<dbReference type="PROSITE" id="PS50102">
    <property type="entry name" value="RRM"/>
    <property type="match status" value="2"/>
</dbReference>
<comment type="similarity">
    <text evidence="2">Belongs to the RRM RBM34 family.</text>
</comment>
<keyword evidence="4" id="KW-0539">Nucleus</keyword>
<feature type="region of interest" description="Disordered" evidence="6">
    <location>
        <begin position="461"/>
        <end position="539"/>
    </location>
</feature>
<keyword evidence="9" id="KW-1185">Reference proteome</keyword>
<evidence type="ECO:0000256" key="2">
    <source>
        <dbReference type="ARBA" id="ARBA00007077"/>
    </source>
</evidence>
<dbReference type="Gene3D" id="3.30.70.330">
    <property type="match status" value="2"/>
</dbReference>
<feature type="compositionally biased region" description="Basic and acidic residues" evidence="6">
    <location>
        <begin position="184"/>
        <end position="193"/>
    </location>
</feature>
<feature type="domain" description="RRM" evidence="7">
    <location>
        <begin position="284"/>
        <end position="379"/>
    </location>
</feature>
<evidence type="ECO:0000256" key="3">
    <source>
        <dbReference type="ARBA" id="ARBA00022884"/>
    </source>
</evidence>
<sequence length="539" mass="58973">MVLRTTSSLSLNPGMVTPPGPWQSIPISDHPFCVEIPPHVQPQPPRGQPQTVSICSRCWLFRGAPVPTRGPVPAAGAGRRGRGRSGSPSRPRASEVTRPSPAPLPFPFPPRSVPAMRARRGGAAPRQRAAGEGQEGREEPYVVGQVSGSLGAAAAPAAPLARLFSSAAPPVLVAVPAGKKKRKRAEEGEKVSEDQSLSNIEEPPVKAKKARKKERSEAEKKLSQRENALEQAEEEENQKLFQSKVKQKKKASQAITKSVVNSATGATAKQQKRKWVADKTAERRTVFVGNLPVSCTVQVLTSLFKKYGPIQSIRFRSLIPAEDTVSKKVAAIKHKVHPNAKSVNAYVVFKEECDAQEALKENGTEIASGFHIRVDTASKTSSHDSKRSVFLGNLSYDIRDDAVREHFQDCGDVVGVRVVRDRTTGLGKGFGYVLFENTDAVHLALKLNNSVLMGRKIRVQRVTDKKKEQKGPDQSRAPKDRADKKKKKEKSFSNDSFVGEKANPLKKNTKPKRLKTTPRSKAGKNKPSFEKKKSRKNAD</sequence>
<comment type="subcellular location">
    <subcellularLocation>
        <location evidence="1">Nucleus</location>
        <location evidence="1">Nucleolus</location>
    </subcellularLocation>
</comment>
<name>A0A8C5J288_JUNHY</name>
<evidence type="ECO:0000256" key="4">
    <source>
        <dbReference type="ARBA" id="ARBA00023242"/>
    </source>
</evidence>
<reference evidence="8" key="2">
    <citation type="submission" date="2025-09" db="UniProtKB">
        <authorList>
            <consortium name="Ensembl"/>
        </authorList>
    </citation>
    <scope>IDENTIFICATION</scope>
</reference>
<dbReference type="InterPro" id="IPR000504">
    <property type="entry name" value="RRM_dom"/>
</dbReference>
<evidence type="ECO:0000256" key="5">
    <source>
        <dbReference type="PROSITE-ProRule" id="PRU00176"/>
    </source>
</evidence>
<feature type="compositionally biased region" description="Basic and acidic residues" evidence="6">
    <location>
        <begin position="527"/>
        <end position="539"/>
    </location>
</feature>
<feature type="compositionally biased region" description="Pro residues" evidence="6">
    <location>
        <begin position="100"/>
        <end position="112"/>
    </location>
</feature>
<feature type="compositionally biased region" description="Low complexity" evidence="6">
    <location>
        <begin position="113"/>
        <end position="132"/>
    </location>
</feature>
<feature type="compositionally biased region" description="Low complexity" evidence="6">
    <location>
        <begin position="66"/>
        <end position="77"/>
    </location>
</feature>
<dbReference type="CDD" id="cd12394">
    <property type="entry name" value="RRM1_RBM34"/>
    <property type="match status" value="1"/>
</dbReference>
<dbReference type="PANTHER" id="PTHR23236">
    <property type="entry name" value="EUKARYOTIC TRANSLATION INITIATION FACTOR 4B/4H"/>
    <property type="match status" value="1"/>
</dbReference>
<feature type="region of interest" description="Disordered" evidence="6">
    <location>
        <begin position="66"/>
        <end position="139"/>
    </location>
</feature>
<feature type="domain" description="RRM" evidence="7">
    <location>
        <begin position="387"/>
        <end position="464"/>
    </location>
</feature>
<dbReference type="GO" id="GO:0003723">
    <property type="term" value="F:RNA binding"/>
    <property type="evidence" value="ECO:0007669"/>
    <property type="project" value="UniProtKB-UniRule"/>
</dbReference>